<dbReference type="EMBL" id="CAJZAI010000018">
    <property type="protein sequence ID" value="CAG9182977.1"/>
    <property type="molecule type" value="Genomic_DNA"/>
</dbReference>
<proteinExistence type="predicted"/>
<protein>
    <submittedName>
        <fullName evidence="1">Uncharacterized protein</fullName>
    </submittedName>
</protein>
<evidence type="ECO:0000313" key="2">
    <source>
        <dbReference type="Proteomes" id="UP000727654"/>
    </source>
</evidence>
<organism evidence="1 2">
    <name type="scientific">Cupriavidus laharis</name>
    <dbReference type="NCBI Taxonomy" id="151654"/>
    <lineage>
        <taxon>Bacteria</taxon>
        <taxon>Pseudomonadati</taxon>
        <taxon>Pseudomonadota</taxon>
        <taxon>Betaproteobacteria</taxon>
        <taxon>Burkholderiales</taxon>
        <taxon>Burkholderiaceae</taxon>
        <taxon>Cupriavidus</taxon>
    </lineage>
</organism>
<sequence>MTVEIGNPFEGLVYSSVDVMAFLDAEFKVWRDDHALVNVSSDQFGMARASMYLADLLNGSLTLDGLRAMVDTKRGM</sequence>
<reference evidence="1 2" key="1">
    <citation type="submission" date="2021-08" db="EMBL/GenBank/DDBJ databases">
        <authorList>
            <person name="Peeters C."/>
        </authorList>
    </citation>
    <scope>NUCLEOTIDE SEQUENCE [LARGE SCALE GENOMIC DNA]</scope>
    <source>
        <strain evidence="1 2">LMG 23992</strain>
    </source>
</reference>
<keyword evidence="2" id="KW-1185">Reference proteome</keyword>
<dbReference type="Proteomes" id="UP000727654">
    <property type="component" value="Unassembled WGS sequence"/>
</dbReference>
<gene>
    <name evidence="1" type="ORF">LMG23992_04874</name>
</gene>
<dbReference type="RefSeq" id="WP_224082328.1">
    <property type="nucleotide sequence ID" value="NZ_CAJZAI010000018.1"/>
</dbReference>
<comment type="caution">
    <text evidence="1">The sequence shown here is derived from an EMBL/GenBank/DDBJ whole genome shotgun (WGS) entry which is preliminary data.</text>
</comment>
<accession>A0ABM8XRR2</accession>
<evidence type="ECO:0000313" key="1">
    <source>
        <dbReference type="EMBL" id="CAG9182977.1"/>
    </source>
</evidence>
<name>A0ABM8XRR2_9BURK</name>